<name>A0A8S1U3X5_PAROT</name>
<gene>
    <name evidence="2" type="ORF">POCTA_138.1.T0350012</name>
</gene>
<feature type="transmembrane region" description="Helical" evidence="1">
    <location>
        <begin position="103"/>
        <end position="122"/>
    </location>
</feature>
<keyword evidence="1" id="KW-1133">Transmembrane helix</keyword>
<protein>
    <submittedName>
        <fullName evidence="2">Uncharacterized protein</fullName>
    </submittedName>
</protein>
<dbReference type="EMBL" id="CAJJDP010000035">
    <property type="protein sequence ID" value="CAD8158099.1"/>
    <property type="molecule type" value="Genomic_DNA"/>
</dbReference>
<sequence>MFDKLRKYYEQAQAREAKQQNAFFLRITLILGNQQYFYYHRLQAVVWRSLVRILFPLTANVVNTLCSFYQKSDRVLHLQNQLNEHQLQDKFVITNNCITSPNILVLCLTLLGFFSVYLELAFKCVTLINSSQTY</sequence>
<accession>A0A8S1U3X5</accession>
<comment type="caution">
    <text evidence="2">The sequence shown here is derived from an EMBL/GenBank/DDBJ whole genome shotgun (WGS) entry which is preliminary data.</text>
</comment>
<evidence type="ECO:0000256" key="1">
    <source>
        <dbReference type="SAM" id="Phobius"/>
    </source>
</evidence>
<dbReference type="Proteomes" id="UP000683925">
    <property type="component" value="Unassembled WGS sequence"/>
</dbReference>
<evidence type="ECO:0000313" key="2">
    <source>
        <dbReference type="EMBL" id="CAD8158099.1"/>
    </source>
</evidence>
<keyword evidence="1" id="KW-0472">Membrane</keyword>
<reference evidence="2" key="1">
    <citation type="submission" date="2021-01" db="EMBL/GenBank/DDBJ databases">
        <authorList>
            <consortium name="Genoscope - CEA"/>
            <person name="William W."/>
        </authorList>
    </citation>
    <scope>NUCLEOTIDE SEQUENCE</scope>
</reference>
<organism evidence="2 3">
    <name type="scientific">Paramecium octaurelia</name>
    <dbReference type="NCBI Taxonomy" id="43137"/>
    <lineage>
        <taxon>Eukaryota</taxon>
        <taxon>Sar</taxon>
        <taxon>Alveolata</taxon>
        <taxon>Ciliophora</taxon>
        <taxon>Intramacronucleata</taxon>
        <taxon>Oligohymenophorea</taxon>
        <taxon>Peniculida</taxon>
        <taxon>Parameciidae</taxon>
        <taxon>Paramecium</taxon>
    </lineage>
</organism>
<keyword evidence="1" id="KW-0812">Transmembrane</keyword>
<evidence type="ECO:0000313" key="3">
    <source>
        <dbReference type="Proteomes" id="UP000683925"/>
    </source>
</evidence>
<dbReference type="AlphaFoldDB" id="A0A8S1U3X5"/>
<keyword evidence="3" id="KW-1185">Reference proteome</keyword>
<proteinExistence type="predicted"/>